<evidence type="ECO:0000313" key="3">
    <source>
        <dbReference type="EMBL" id="AKP67246.1"/>
    </source>
</evidence>
<gene>
    <name evidence="3" type="ORF">ABM34_06635</name>
</gene>
<accession>A0A0H4QJM9</accession>
<evidence type="ECO:0000313" key="4">
    <source>
        <dbReference type="Proteomes" id="UP000036106"/>
    </source>
</evidence>
<dbReference type="PATRIC" id="fig|1007676.4.peg.1319"/>
<feature type="region of interest" description="Disordered" evidence="1">
    <location>
        <begin position="273"/>
        <end position="293"/>
    </location>
</feature>
<organism evidence="3 4">
    <name type="scientific">Companilactobacillus ginsenosidimutans</name>
    <dbReference type="NCBI Taxonomy" id="1007676"/>
    <lineage>
        <taxon>Bacteria</taxon>
        <taxon>Bacillati</taxon>
        <taxon>Bacillota</taxon>
        <taxon>Bacilli</taxon>
        <taxon>Lactobacillales</taxon>
        <taxon>Lactobacillaceae</taxon>
        <taxon>Companilactobacillus</taxon>
    </lineage>
</organism>
<keyword evidence="4" id="KW-1185">Reference proteome</keyword>
<dbReference type="AlphaFoldDB" id="A0A0H4QJM9"/>
<dbReference type="Proteomes" id="UP000036106">
    <property type="component" value="Chromosome"/>
</dbReference>
<name>A0A0H4QJM9_9LACO</name>
<dbReference type="EMBL" id="CP012034">
    <property type="protein sequence ID" value="AKP67246.1"/>
    <property type="molecule type" value="Genomic_DNA"/>
</dbReference>
<feature type="signal peptide" evidence="2">
    <location>
        <begin position="1"/>
        <end position="30"/>
    </location>
</feature>
<reference evidence="4" key="1">
    <citation type="submission" date="2015-07" db="EMBL/GenBank/DDBJ databases">
        <title>Lactobacillus ginsenosidimutans/EMML 3141/ whole genome sequencing.</title>
        <authorList>
            <person name="Kim M.K."/>
            <person name="Im W.-T."/>
            <person name="Srinivasan S."/>
            <person name="Lee J.-J."/>
        </authorList>
    </citation>
    <scope>NUCLEOTIDE SEQUENCE [LARGE SCALE GENOMIC DNA]</scope>
    <source>
        <strain evidence="4">EMML 3041</strain>
    </source>
</reference>
<sequence length="452" mass="48771">MKKYTYLGITAATLLAIAPTIVTPTNIAHAADATQQSVPVQGQGNTTQDQNQAPVAQPRSVETFDDTQQGTDTIAPAGFWGNLASGIKNMATGAVNTAVHTATGFAEDQAKKGLQTVVQKFEDGGKQLASNVINSITGKNKKNPAKDDTNSTMSIDDALTSLSNVVYDDNNPMPDFSEFITLYKTPIHNDKFNQLGLVNYGFDPDAVATIGKALTDNKATIEFGGILDAQTLQNQINAAKQGKGKQFKISVTLTDASNKKHATNIIFKNNAGLNKVNNNNQQKKPNQTSNVSTDAADWQIIQSKGSVTVGNVSAELQDDSDLTTSRGLAPRSGWATNEYRINPKSGEIEYHVSTHEWVREKFLTVTQKSSNLATTAFSGETNFDGKQNVRLAGPAKYTYALFKADGSRSVRSIAGDTTWFTDKFATDDNGNTYYRVSTDEWIKLGEGVSLTN</sequence>
<feature type="chain" id="PRO_5005208484" description="Surface layer protein A domain-containing protein" evidence="2">
    <location>
        <begin position="31"/>
        <end position="452"/>
    </location>
</feature>
<keyword evidence="2" id="KW-0732">Signal</keyword>
<evidence type="ECO:0000256" key="1">
    <source>
        <dbReference type="SAM" id="MobiDB-lite"/>
    </source>
</evidence>
<feature type="region of interest" description="Disordered" evidence="1">
    <location>
        <begin position="34"/>
        <end position="61"/>
    </location>
</feature>
<evidence type="ECO:0000256" key="2">
    <source>
        <dbReference type="SAM" id="SignalP"/>
    </source>
</evidence>
<protein>
    <recommendedName>
        <fullName evidence="5">Surface layer protein A domain-containing protein</fullName>
    </recommendedName>
</protein>
<evidence type="ECO:0008006" key="5">
    <source>
        <dbReference type="Google" id="ProtNLM"/>
    </source>
</evidence>
<feature type="compositionally biased region" description="Low complexity" evidence="1">
    <location>
        <begin position="41"/>
        <end position="52"/>
    </location>
</feature>
<dbReference type="KEGG" id="lgn:ABM34_06635"/>
<dbReference type="RefSeq" id="WP_048704430.1">
    <property type="nucleotide sequence ID" value="NZ_CP012034.1"/>
</dbReference>
<proteinExistence type="predicted"/>
<feature type="compositionally biased region" description="Low complexity" evidence="1">
    <location>
        <begin position="273"/>
        <end position="290"/>
    </location>
</feature>